<dbReference type="Gene3D" id="3.10.20.800">
    <property type="match status" value="1"/>
</dbReference>
<evidence type="ECO:0000313" key="10">
    <source>
        <dbReference type="Proteomes" id="UP000196258"/>
    </source>
</evidence>
<dbReference type="GO" id="GO:0071972">
    <property type="term" value="F:peptidoglycan L,D-transpeptidase activity"/>
    <property type="evidence" value="ECO:0007669"/>
    <property type="project" value="TreeGrafter"/>
</dbReference>
<keyword evidence="2" id="KW-0808">Transferase</keyword>
<comment type="caution">
    <text evidence="9">The sequence shown here is derived from an EMBL/GenBank/DDBJ whole genome shotgun (WGS) entry which is preliminary data.</text>
</comment>
<dbReference type="PANTHER" id="PTHR30582:SF2">
    <property type="entry name" value="L,D-TRANSPEPTIDASE YCIB-RELATED"/>
    <property type="match status" value="1"/>
</dbReference>
<dbReference type="InterPro" id="IPR050979">
    <property type="entry name" value="LD-transpeptidase"/>
</dbReference>
<evidence type="ECO:0000256" key="6">
    <source>
        <dbReference type="PROSITE-ProRule" id="PRU01373"/>
    </source>
</evidence>
<evidence type="ECO:0000256" key="7">
    <source>
        <dbReference type="SAM" id="Phobius"/>
    </source>
</evidence>
<proteinExistence type="predicted"/>
<organism evidence="9 10">
    <name type="scientific">Thomasclavelia spiroformis</name>
    <dbReference type="NCBI Taxonomy" id="29348"/>
    <lineage>
        <taxon>Bacteria</taxon>
        <taxon>Bacillati</taxon>
        <taxon>Bacillota</taxon>
        <taxon>Erysipelotrichia</taxon>
        <taxon>Erysipelotrichales</taxon>
        <taxon>Coprobacillaceae</taxon>
        <taxon>Thomasclavelia</taxon>
    </lineage>
</organism>
<reference evidence="10" key="1">
    <citation type="submission" date="2017-04" db="EMBL/GenBank/DDBJ databases">
        <title>Function of individual gut microbiota members based on whole genome sequencing of pure cultures obtained from chicken caecum.</title>
        <authorList>
            <person name="Medvecky M."/>
            <person name="Cejkova D."/>
            <person name="Polansky O."/>
            <person name="Karasova D."/>
            <person name="Kubasova T."/>
            <person name="Cizek A."/>
            <person name="Rychlik I."/>
        </authorList>
    </citation>
    <scope>NUCLEOTIDE SEQUENCE [LARGE SCALE GENOMIC DNA]</scope>
    <source>
        <strain evidence="10">An149</strain>
    </source>
</reference>
<dbReference type="PROSITE" id="PS52029">
    <property type="entry name" value="LD_TPASE"/>
    <property type="match status" value="1"/>
</dbReference>
<dbReference type="SUPFAM" id="SSF143985">
    <property type="entry name" value="L,D-transpeptidase pre-catalytic domain-like"/>
    <property type="match status" value="1"/>
</dbReference>
<keyword evidence="5 6" id="KW-0961">Cell wall biogenesis/degradation</keyword>
<dbReference type="GO" id="GO:0016740">
    <property type="term" value="F:transferase activity"/>
    <property type="evidence" value="ECO:0007669"/>
    <property type="project" value="UniProtKB-KW"/>
</dbReference>
<dbReference type="GO" id="GO:0008360">
    <property type="term" value="P:regulation of cell shape"/>
    <property type="evidence" value="ECO:0007669"/>
    <property type="project" value="UniProtKB-UniRule"/>
</dbReference>
<evidence type="ECO:0000256" key="1">
    <source>
        <dbReference type="ARBA" id="ARBA00004752"/>
    </source>
</evidence>
<dbReference type="UniPathway" id="UPA00219"/>
<feature type="domain" description="L,D-TPase catalytic" evidence="8">
    <location>
        <begin position="372"/>
        <end position="496"/>
    </location>
</feature>
<dbReference type="AlphaFoldDB" id="A0A1Y4QHQ7"/>
<dbReference type="Pfam" id="PF03734">
    <property type="entry name" value="YkuD"/>
    <property type="match status" value="1"/>
</dbReference>
<evidence type="ECO:0000256" key="5">
    <source>
        <dbReference type="ARBA" id="ARBA00023316"/>
    </source>
</evidence>
<dbReference type="Gene3D" id="2.40.440.10">
    <property type="entry name" value="L,D-transpeptidase catalytic domain-like"/>
    <property type="match status" value="1"/>
</dbReference>
<dbReference type="CDD" id="cd16913">
    <property type="entry name" value="YkuD_like"/>
    <property type="match status" value="1"/>
</dbReference>
<dbReference type="EMBL" id="NFLB01000016">
    <property type="protein sequence ID" value="OUQ03823.1"/>
    <property type="molecule type" value="Genomic_DNA"/>
</dbReference>
<dbReference type="GO" id="GO:0018104">
    <property type="term" value="P:peptidoglycan-protein cross-linking"/>
    <property type="evidence" value="ECO:0007669"/>
    <property type="project" value="TreeGrafter"/>
</dbReference>
<accession>A0A1Y4QHQ7</accession>
<dbReference type="GO" id="GO:0071555">
    <property type="term" value="P:cell wall organization"/>
    <property type="evidence" value="ECO:0007669"/>
    <property type="project" value="UniProtKB-UniRule"/>
</dbReference>
<evidence type="ECO:0000256" key="3">
    <source>
        <dbReference type="ARBA" id="ARBA00022960"/>
    </source>
</evidence>
<name>A0A1Y4QHQ7_9FIRM</name>
<keyword evidence="3 6" id="KW-0133">Cell shape</keyword>
<dbReference type="PANTHER" id="PTHR30582">
    <property type="entry name" value="L,D-TRANSPEPTIDASE"/>
    <property type="match status" value="1"/>
</dbReference>
<keyword evidence="7" id="KW-0472">Membrane</keyword>
<dbReference type="InterPro" id="IPR038063">
    <property type="entry name" value="Transpep_catalytic_dom"/>
</dbReference>
<sequence length="497" mass="58207">MKKKRRRVRTRIKVIGVLLLGYILFFAFTSIYYRDKWYPNTTVNSIDVSNLTYNESKEEIANRVNNYQLEIIGKNDISFKINGKDIDLKATYEKNLEKSFSNHLDDRSLFGIFANHNYEVNLKITYNQDKLEKIINNSVLVNGSDDYKIEESIPDHVEYDEKTQTGKIVEGVNGNKLDIDEFKTIIKGALNDVQTKIDLTDKEAYPDVYEKSTNKNIEKQLSTYNSYLLNWITWDMGEGVTETITPNDIKDWLIIGDSGKVTLDKDEMSEWIEDFCLKYKTVGKTRHFTTHTGQVIEISGGDYGWRLDYDKIVEQVYDIITEKTDEDLISAYIENKNQENIDKLSTKLEPIYSNKGYKKDYQNFENDWDTKNYSEIDLTEQRVYVYRDGQLAYSCICVSGLPTEKQDRITRTGVWYIKEKRLEKVLVGEDYETPVKYWIRIMWTGTGYHALNRSDWDKWTPDLYKTKGSHGCLNLKEEDAKKLYELINSGDPVFIHY</sequence>
<feature type="transmembrane region" description="Helical" evidence="7">
    <location>
        <begin position="12"/>
        <end position="33"/>
    </location>
</feature>
<feature type="active site" description="Proton donor/acceptor" evidence="6">
    <location>
        <position position="449"/>
    </location>
</feature>
<keyword evidence="7" id="KW-1133">Transmembrane helix</keyword>
<dbReference type="InterPro" id="IPR038054">
    <property type="entry name" value="LD_TPept-like_central_sf"/>
</dbReference>
<dbReference type="InterPro" id="IPR022029">
    <property type="entry name" value="YoaR-like_PG-bd"/>
</dbReference>
<dbReference type="GO" id="GO:0005576">
    <property type="term" value="C:extracellular region"/>
    <property type="evidence" value="ECO:0007669"/>
    <property type="project" value="TreeGrafter"/>
</dbReference>
<dbReference type="RefSeq" id="WP_087258057.1">
    <property type="nucleotide sequence ID" value="NZ_CAJFOD010000032.1"/>
</dbReference>
<comment type="pathway">
    <text evidence="1 6">Cell wall biogenesis; peptidoglycan biosynthesis.</text>
</comment>
<keyword evidence="4 6" id="KW-0573">Peptidoglycan synthesis</keyword>
<evidence type="ECO:0000259" key="8">
    <source>
        <dbReference type="PROSITE" id="PS52029"/>
    </source>
</evidence>
<gene>
    <name evidence="9" type="ORF">B5E91_12000</name>
</gene>
<dbReference type="InterPro" id="IPR005490">
    <property type="entry name" value="LD_TPept_cat_dom"/>
</dbReference>
<evidence type="ECO:0000256" key="2">
    <source>
        <dbReference type="ARBA" id="ARBA00022679"/>
    </source>
</evidence>
<feature type="active site" description="Nucleophile" evidence="6">
    <location>
        <position position="472"/>
    </location>
</feature>
<keyword evidence="7" id="KW-0812">Transmembrane</keyword>
<evidence type="ECO:0000256" key="4">
    <source>
        <dbReference type="ARBA" id="ARBA00022984"/>
    </source>
</evidence>
<dbReference type="Proteomes" id="UP000196258">
    <property type="component" value="Unassembled WGS sequence"/>
</dbReference>
<dbReference type="Pfam" id="PF12229">
    <property type="entry name" value="PG_binding_4"/>
    <property type="match status" value="1"/>
</dbReference>
<evidence type="ECO:0000313" key="9">
    <source>
        <dbReference type="EMBL" id="OUQ03823.1"/>
    </source>
</evidence>
<dbReference type="SUPFAM" id="SSF141523">
    <property type="entry name" value="L,D-transpeptidase catalytic domain-like"/>
    <property type="match status" value="1"/>
</dbReference>
<protein>
    <recommendedName>
        <fullName evidence="8">L,D-TPase catalytic domain-containing protein</fullName>
    </recommendedName>
</protein>